<protein>
    <recommendedName>
        <fullName evidence="1">glutathione gamma-glutamylcysteinyltransferase</fullName>
        <ecNumber evidence="1">2.3.2.15</ecNumber>
    </recommendedName>
</protein>
<accession>A0A9Q1QQ64</accession>
<feature type="domain" description="Peptidase C83" evidence="5">
    <location>
        <begin position="34"/>
        <end position="206"/>
    </location>
</feature>
<evidence type="ECO:0000313" key="7">
    <source>
        <dbReference type="Proteomes" id="UP001153076"/>
    </source>
</evidence>
<keyword evidence="4" id="KW-0479">Metal-binding</keyword>
<organism evidence="6 7">
    <name type="scientific">Carnegiea gigantea</name>
    <dbReference type="NCBI Taxonomy" id="171969"/>
    <lineage>
        <taxon>Eukaryota</taxon>
        <taxon>Viridiplantae</taxon>
        <taxon>Streptophyta</taxon>
        <taxon>Embryophyta</taxon>
        <taxon>Tracheophyta</taxon>
        <taxon>Spermatophyta</taxon>
        <taxon>Magnoliopsida</taxon>
        <taxon>eudicotyledons</taxon>
        <taxon>Gunneridae</taxon>
        <taxon>Pentapetalae</taxon>
        <taxon>Caryophyllales</taxon>
        <taxon>Cactineae</taxon>
        <taxon>Cactaceae</taxon>
        <taxon>Cactoideae</taxon>
        <taxon>Echinocereeae</taxon>
        <taxon>Carnegiea</taxon>
    </lineage>
</organism>
<dbReference type="Pfam" id="PF05023">
    <property type="entry name" value="Phytochelatin"/>
    <property type="match status" value="1"/>
</dbReference>
<dbReference type="EMBL" id="JAKOGI010000031">
    <property type="protein sequence ID" value="KAJ8448290.1"/>
    <property type="molecule type" value="Genomic_DNA"/>
</dbReference>
<evidence type="ECO:0000256" key="4">
    <source>
        <dbReference type="ARBA" id="ARBA00022723"/>
    </source>
</evidence>
<evidence type="ECO:0000259" key="5">
    <source>
        <dbReference type="PROSITE" id="PS51443"/>
    </source>
</evidence>
<gene>
    <name evidence="6" type="ORF">Cgig2_025214</name>
</gene>
<reference evidence="6" key="1">
    <citation type="submission" date="2022-04" db="EMBL/GenBank/DDBJ databases">
        <title>Carnegiea gigantea Genome sequencing and assembly v2.</title>
        <authorList>
            <person name="Copetti D."/>
            <person name="Sanderson M.J."/>
            <person name="Burquez A."/>
            <person name="Wojciechowski M.F."/>
        </authorList>
    </citation>
    <scope>NUCLEOTIDE SEQUENCE</scope>
    <source>
        <strain evidence="6">SGP5-SGP5p</strain>
        <tissue evidence="6">Aerial part</tissue>
    </source>
</reference>
<dbReference type="GO" id="GO:0016756">
    <property type="term" value="F:glutathione gamma-glutamylcysteinyltransferase activity"/>
    <property type="evidence" value="ECO:0007669"/>
    <property type="project" value="UniProtKB-EC"/>
</dbReference>
<dbReference type="GO" id="GO:0010038">
    <property type="term" value="P:response to metal ion"/>
    <property type="evidence" value="ECO:0007669"/>
    <property type="project" value="InterPro"/>
</dbReference>
<proteinExistence type="predicted"/>
<comment type="caution">
    <text evidence="6">The sequence shown here is derived from an EMBL/GenBank/DDBJ whole genome shotgun (WGS) entry which is preliminary data.</text>
</comment>
<evidence type="ECO:0000256" key="2">
    <source>
        <dbReference type="ARBA" id="ARBA00022539"/>
    </source>
</evidence>
<dbReference type="InterPro" id="IPR038156">
    <property type="entry name" value="PCS_N_sf"/>
</dbReference>
<dbReference type="Gene3D" id="3.90.70.30">
    <property type="entry name" value="Phytochelatin synthase, N-terminal domain"/>
    <property type="match status" value="1"/>
</dbReference>
<keyword evidence="3" id="KW-0808">Transferase</keyword>
<dbReference type="EC" id="2.3.2.15" evidence="1"/>
<dbReference type="AlphaFoldDB" id="A0A9Q1QQ64"/>
<dbReference type="SUPFAM" id="SSF54001">
    <property type="entry name" value="Cysteine proteinases"/>
    <property type="match status" value="1"/>
</dbReference>
<dbReference type="PANTHER" id="PTHR33447">
    <property type="entry name" value="GLUTATHIONE GAMMA-GLUTAMYLCYSTEINYLTRANSFERASE"/>
    <property type="match status" value="1"/>
</dbReference>
<dbReference type="InterPro" id="IPR040409">
    <property type="entry name" value="PCS-like"/>
</dbReference>
<name>A0A9Q1QQ64_9CARY</name>
<dbReference type="PROSITE" id="PS51443">
    <property type="entry name" value="PCS"/>
    <property type="match status" value="1"/>
</dbReference>
<dbReference type="InterPro" id="IPR038765">
    <property type="entry name" value="Papain-like_cys_pep_sf"/>
</dbReference>
<evidence type="ECO:0000256" key="1">
    <source>
        <dbReference type="ARBA" id="ARBA00012468"/>
    </source>
</evidence>
<dbReference type="InterPro" id="IPR007719">
    <property type="entry name" value="PCS_N"/>
</dbReference>
<keyword evidence="7" id="KW-1185">Reference proteome</keyword>
<keyword evidence="2" id="KW-0104">Cadmium</keyword>
<dbReference type="GO" id="GO:0046938">
    <property type="term" value="P:phytochelatin biosynthetic process"/>
    <property type="evidence" value="ECO:0007669"/>
    <property type="project" value="InterPro"/>
</dbReference>
<evidence type="ECO:0000256" key="3">
    <source>
        <dbReference type="ARBA" id="ARBA00022679"/>
    </source>
</evidence>
<evidence type="ECO:0000313" key="6">
    <source>
        <dbReference type="EMBL" id="KAJ8448290.1"/>
    </source>
</evidence>
<dbReference type="GO" id="GO:0046872">
    <property type="term" value="F:metal ion binding"/>
    <property type="evidence" value="ECO:0007669"/>
    <property type="project" value="UniProtKB-KW"/>
</dbReference>
<dbReference type="Proteomes" id="UP001153076">
    <property type="component" value="Unassembled WGS sequence"/>
</dbReference>
<sequence length="206" mass="22753">MIVACHHLRNSLLPALSSYSTTMKKVCCDMSTLTPVSGRYRSALPPLATSLYSRDGKRLLDEVMTLGTAAGFLEIATNLTTQSKLTYCGLSSLATILNALFIDPERVWKGSWRWYDETMVASDDILKKADVDGLSFQDLVDAVPRDKVKLEAVFASESSLEEFRKHVLNSCSSNTSYILANFSRPVLGQVYGYRKAMRTAADSSLC</sequence>
<dbReference type="OrthoDB" id="448954at2759"/>